<dbReference type="SUPFAM" id="SSF52317">
    <property type="entry name" value="Class I glutamine amidotransferase-like"/>
    <property type="match status" value="1"/>
</dbReference>
<feature type="domain" description="Glutamine amidotransferase" evidence="2">
    <location>
        <begin position="71"/>
        <end position="182"/>
    </location>
</feature>
<keyword evidence="3" id="KW-0315">Glutamine amidotransferase</keyword>
<dbReference type="PROSITE" id="PS51273">
    <property type="entry name" value="GATASE_TYPE_1"/>
    <property type="match status" value="1"/>
</dbReference>
<proteinExistence type="predicted"/>
<feature type="region of interest" description="Disordered" evidence="1">
    <location>
        <begin position="219"/>
        <end position="241"/>
    </location>
</feature>
<dbReference type="RefSeq" id="WP_349300710.1">
    <property type="nucleotide sequence ID" value="NZ_JBEDNQ010000011.1"/>
</dbReference>
<keyword evidence="4" id="KW-1185">Reference proteome</keyword>
<dbReference type="EMBL" id="JBEDNQ010000011">
    <property type="protein sequence ID" value="MEQ3553644.1"/>
    <property type="molecule type" value="Genomic_DNA"/>
</dbReference>
<sequence length="241" mass="25936">MTTRRALVIGHDHVAGLGLLESVLRSSGIDLTWLTVVPADRVDSPDVDVAFPEPRAWDLVITLGAPWPRDRIRGWAAAETGFLRRAHDGGVPVLAICFGAQLLAEALGGTTRPLGRSRIGWRDVRPAAGSGLPAGPWFCWNSDQLVPPGEATVLATSDDGCEAFRLGTSVGLQFHPEMSATLLDDWFTLGVPDGLDVEHLRAVTARRERRSSAAVRQLLRAALPPRPSGRAHRDGSTRHAS</sequence>
<feature type="compositionally biased region" description="Basic and acidic residues" evidence="1">
    <location>
        <begin position="231"/>
        <end position="241"/>
    </location>
</feature>
<keyword evidence="3" id="KW-0378">Hydrolase</keyword>
<dbReference type="EC" id="3.4.-.-" evidence="3"/>
<dbReference type="PANTHER" id="PTHR42695">
    <property type="entry name" value="GLUTAMINE AMIDOTRANSFERASE YLR126C-RELATED"/>
    <property type="match status" value="1"/>
</dbReference>
<organism evidence="3 4">
    <name type="scientific">Pseudonocardia nematodicida</name>
    <dbReference type="NCBI Taxonomy" id="1206997"/>
    <lineage>
        <taxon>Bacteria</taxon>
        <taxon>Bacillati</taxon>
        <taxon>Actinomycetota</taxon>
        <taxon>Actinomycetes</taxon>
        <taxon>Pseudonocardiales</taxon>
        <taxon>Pseudonocardiaceae</taxon>
        <taxon>Pseudonocardia</taxon>
    </lineage>
</organism>
<dbReference type="InterPro" id="IPR029062">
    <property type="entry name" value="Class_I_gatase-like"/>
</dbReference>
<name>A0ABV1KH14_9PSEU</name>
<dbReference type="GO" id="GO:0016787">
    <property type="term" value="F:hydrolase activity"/>
    <property type="evidence" value="ECO:0007669"/>
    <property type="project" value="UniProtKB-KW"/>
</dbReference>
<evidence type="ECO:0000313" key="4">
    <source>
        <dbReference type="Proteomes" id="UP001494902"/>
    </source>
</evidence>
<dbReference type="InterPro" id="IPR017926">
    <property type="entry name" value="GATASE"/>
</dbReference>
<reference evidence="3 4" key="1">
    <citation type="submission" date="2024-03" db="EMBL/GenBank/DDBJ databases">
        <title>Draft genome sequence of Pseudonocardia nematodicida JCM 31783.</title>
        <authorList>
            <person name="Butdee W."/>
            <person name="Duangmal K."/>
        </authorList>
    </citation>
    <scope>NUCLEOTIDE SEQUENCE [LARGE SCALE GENOMIC DNA]</scope>
    <source>
        <strain evidence="3 4">JCM 31783</strain>
    </source>
</reference>
<accession>A0ABV1KH14</accession>
<dbReference type="Pfam" id="PF00117">
    <property type="entry name" value="GATase"/>
    <property type="match status" value="1"/>
</dbReference>
<dbReference type="Proteomes" id="UP001494902">
    <property type="component" value="Unassembled WGS sequence"/>
</dbReference>
<evidence type="ECO:0000256" key="1">
    <source>
        <dbReference type="SAM" id="MobiDB-lite"/>
    </source>
</evidence>
<dbReference type="InterPro" id="IPR044992">
    <property type="entry name" value="ChyE-like"/>
</dbReference>
<dbReference type="PANTHER" id="PTHR42695:SF5">
    <property type="entry name" value="GLUTAMINE AMIDOTRANSFERASE YLR126C-RELATED"/>
    <property type="match status" value="1"/>
</dbReference>
<protein>
    <submittedName>
        <fullName evidence="3">Type 1 glutamine amidotransferase</fullName>
        <ecNumber evidence="3">3.4.-.-</ecNumber>
    </submittedName>
</protein>
<dbReference type="CDD" id="cd01741">
    <property type="entry name" value="GATase1_1"/>
    <property type="match status" value="1"/>
</dbReference>
<dbReference type="Gene3D" id="3.40.50.880">
    <property type="match status" value="1"/>
</dbReference>
<evidence type="ECO:0000259" key="2">
    <source>
        <dbReference type="Pfam" id="PF00117"/>
    </source>
</evidence>
<evidence type="ECO:0000313" key="3">
    <source>
        <dbReference type="EMBL" id="MEQ3553644.1"/>
    </source>
</evidence>
<comment type="caution">
    <text evidence="3">The sequence shown here is derived from an EMBL/GenBank/DDBJ whole genome shotgun (WGS) entry which is preliminary data.</text>
</comment>
<gene>
    <name evidence="3" type="ORF">WIS52_24495</name>
</gene>